<reference evidence="2 3" key="1">
    <citation type="submission" date="2016-05" db="EMBL/GenBank/DDBJ databases">
        <title>Complete genome sequence of Rathayibacter tritici NCPPB 1953.</title>
        <authorList>
            <person name="Park J."/>
            <person name="Lee H.-H."/>
            <person name="Lee S.-W."/>
            <person name="Seo Y.-S."/>
        </authorList>
    </citation>
    <scope>NUCLEOTIDE SEQUENCE [LARGE SCALE GENOMIC DNA]</scope>
    <source>
        <strain evidence="2 3">NCPPB 1953</strain>
    </source>
</reference>
<organism evidence="2 3">
    <name type="scientific">Rathayibacter tritici</name>
    <dbReference type="NCBI Taxonomy" id="33888"/>
    <lineage>
        <taxon>Bacteria</taxon>
        <taxon>Bacillati</taxon>
        <taxon>Actinomycetota</taxon>
        <taxon>Actinomycetes</taxon>
        <taxon>Micrococcales</taxon>
        <taxon>Microbacteriaceae</taxon>
        <taxon>Rathayibacter</taxon>
    </lineage>
</organism>
<evidence type="ECO:0000313" key="2">
    <source>
        <dbReference type="EMBL" id="AND15605.1"/>
    </source>
</evidence>
<dbReference type="Gene3D" id="2.180.10.10">
    <property type="entry name" value="RHS repeat-associated core"/>
    <property type="match status" value="1"/>
</dbReference>
<protein>
    <submittedName>
        <fullName evidence="2">Type IV secretion protein Rhs</fullName>
    </submittedName>
</protein>
<dbReference type="PATRIC" id="fig|33888.3.peg.503"/>
<dbReference type="AlphaFoldDB" id="A0A169BTM0"/>
<dbReference type="EMBL" id="CP015515">
    <property type="protein sequence ID" value="AND15605.1"/>
    <property type="molecule type" value="Genomic_DNA"/>
</dbReference>
<keyword evidence="3" id="KW-1185">Reference proteome</keyword>
<evidence type="ECO:0000256" key="1">
    <source>
        <dbReference type="SAM" id="MobiDB-lite"/>
    </source>
</evidence>
<dbReference type="InterPro" id="IPR050708">
    <property type="entry name" value="T6SS_VgrG/RHS"/>
</dbReference>
<feature type="region of interest" description="Disordered" evidence="1">
    <location>
        <begin position="201"/>
        <end position="225"/>
    </location>
</feature>
<feature type="compositionally biased region" description="Basic and acidic residues" evidence="1">
    <location>
        <begin position="210"/>
        <end position="225"/>
    </location>
</feature>
<name>A0A169BTM0_9MICO</name>
<dbReference type="STRING" id="33888.A6122_0445"/>
<dbReference type="InterPro" id="IPR022385">
    <property type="entry name" value="Rhs_assc_core"/>
</dbReference>
<accession>A0A169BTM0</accession>
<dbReference type="NCBIfam" id="TIGR03696">
    <property type="entry name" value="Rhs_assc_core"/>
    <property type="match status" value="1"/>
</dbReference>
<sequence length="225" mass="22698">MQLTDVSGAVVAGYAYTAQGAVQAKTGTASTVLQFAGQYVVAEKGFLYLRARYFDPVTALFLSVDPLVGATHEAYLYAGNNPPNAPDPLGLWDWMDTVATVGIGIGPVAFALTGVGAVVEVSAAVGWVGVGLGAVRAGLDLYACVGGDNLGCGGAVFNGLAAGGGVAGIYVEGGALGVGMARATLPYAATGLGLDSMGAAKTFSEEDERDREAESERDADDAARH</sequence>
<dbReference type="Proteomes" id="UP000077071">
    <property type="component" value="Chromosome"/>
</dbReference>
<gene>
    <name evidence="2" type="ORF">A6122_0445</name>
</gene>
<dbReference type="KEGG" id="rtn:A6122_0445"/>
<dbReference type="PANTHER" id="PTHR32305">
    <property type="match status" value="1"/>
</dbReference>
<dbReference type="PANTHER" id="PTHR32305:SF15">
    <property type="entry name" value="PROTEIN RHSA-RELATED"/>
    <property type="match status" value="1"/>
</dbReference>
<proteinExistence type="predicted"/>
<dbReference type="RefSeq" id="WP_068251104.1">
    <property type="nucleotide sequence ID" value="NZ_CP015515.1"/>
</dbReference>
<evidence type="ECO:0000313" key="3">
    <source>
        <dbReference type="Proteomes" id="UP000077071"/>
    </source>
</evidence>